<gene>
    <name evidence="1" type="ORF">ECRASSUSDP1_LOCUS6026</name>
</gene>
<proteinExistence type="predicted"/>
<reference evidence="1" key="1">
    <citation type="submission" date="2023-07" db="EMBL/GenBank/DDBJ databases">
        <authorList>
            <consortium name="AG Swart"/>
            <person name="Singh M."/>
            <person name="Singh A."/>
            <person name="Seah K."/>
            <person name="Emmerich C."/>
        </authorList>
    </citation>
    <scope>NUCLEOTIDE SEQUENCE</scope>
    <source>
        <strain evidence="1">DP1</strain>
    </source>
</reference>
<name>A0AAD1XBB7_EUPCR</name>
<dbReference type="AlphaFoldDB" id="A0AAD1XBB7"/>
<comment type="caution">
    <text evidence="1">The sequence shown here is derived from an EMBL/GenBank/DDBJ whole genome shotgun (WGS) entry which is preliminary data.</text>
</comment>
<evidence type="ECO:0000313" key="1">
    <source>
        <dbReference type="EMBL" id="CAI2364681.1"/>
    </source>
</evidence>
<dbReference type="EMBL" id="CAMPGE010005837">
    <property type="protein sequence ID" value="CAI2364681.1"/>
    <property type="molecule type" value="Genomic_DNA"/>
</dbReference>
<keyword evidence="2" id="KW-1185">Reference proteome</keyword>
<organism evidence="1 2">
    <name type="scientific">Euplotes crassus</name>
    <dbReference type="NCBI Taxonomy" id="5936"/>
    <lineage>
        <taxon>Eukaryota</taxon>
        <taxon>Sar</taxon>
        <taxon>Alveolata</taxon>
        <taxon>Ciliophora</taxon>
        <taxon>Intramacronucleata</taxon>
        <taxon>Spirotrichea</taxon>
        <taxon>Hypotrichia</taxon>
        <taxon>Euplotida</taxon>
        <taxon>Euplotidae</taxon>
        <taxon>Moneuplotes</taxon>
    </lineage>
</organism>
<sequence>MVKRYNEFQDKIDEKKEIAKSKTYYKKKEEDDRRKYTSDYLNFLDKHKGSENSRLFKKVLNIQKESEDDFSEFKLNEFNTEVKHEQSPLLQTEKKKVSTPLKISPRKPILISEEKSNKPFVVFQAKPLDIKFIENIGIETPIRKYISTQSCKQGRKRNIKYSVSPQKINFLRILPKKDWVEKNNEEREIDNQENLKFKKAVEKKVKDLHKEAARMFPYSHHGERITKGKIQSMVNRLDLVKDLAFLKGANSLEVMEKGLNEQEKRNITNSIMRKIKYQQLKKMRMSEFKRQVKIAQRKERNKRSVPKWTKADRVKQIKQHKKSFIDYIGGICTKKEETVVKNAEINISKQSYFLTKQEARVKLWDDLGGEECCGCDSTYTFLTELYSRNEYQP</sequence>
<dbReference type="Proteomes" id="UP001295684">
    <property type="component" value="Unassembled WGS sequence"/>
</dbReference>
<evidence type="ECO:0000313" key="2">
    <source>
        <dbReference type="Proteomes" id="UP001295684"/>
    </source>
</evidence>
<protein>
    <submittedName>
        <fullName evidence="1">Uncharacterized protein</fullName>
    </submittedName>
</protein>
<accession>A0AAD1XBB7</accession>